<evidence type="ECO:0008006" key="5">
    <source>
        <dbReference type="Google" id="ProtNLM"/>
    </source>
</evidence>
<keyword evidence="4" id="KW-1185">Reference proteome</keyword>
<keyword evidence="2" id="KW-0812">Transmembrane</keyword>
<sequence>MSLLSPNGNPNFVQGSASTCPFVGRLSLPDDANWKVAAVTWVMYDVCLTWDRELLSVWSRYHTILALGFFLVEATLQSKPPSASPTFIAAAVSLTSLQYSYVSRWYLGLTEVLSIMSGQFMILIRINAVYGWSRRAESVIGFTTTIISIRGGAKGLFNSTEILTCSAGQGYIPDVNVSMWCTSMVVVGIYFILVVHKAKDIAHVIDGAESQLTMKKVGHLLAFQTTNMTPTLRVCLRDAAIYFGVVFGVLLINLVLVLLRNRNAYMGTAWLLATYSVASTRISLNLKDLSVGARYNESSWSKFQENSALEFSEMQPVTRTVDAERPSEPPEAHVRARIST</sequence>
<feature type="compositionally biased region" description="Basic and acidic residues" evidence="1">
    <location>
        <begin position="321"/>
        <end position="334"/>
    </location>
</feature>
<keyword evidence="2" id="KW-0472">Membrane</keyword>
<feature type="region of interest" description="Disordered" evidence="1">
    <location>
        <begin position="320"/>
        <end position="340"/>
    </location>
</feature>
<organism evidence="3 4">
    <name type="scientific">Mycena metata</name>
    <dbReference type="NCBI Taxonomy" id="1033252"/>
    <lineage>
        <taxon>Eukaryota</taxon>
        <taxon>Fungi</taxon>
        <taxon>Dikarya</taxon>
        <taxon>Basidiomycota</taxon>
        <taxon>Agaricomycotina</taxon>
        <taxon>Agaricomycetes</taxon>
        <taxon>Agaricomycetidae</taxon>
        <taxon>Agaricales</taxon>
        <taxon>Marasmiineae</taxon>
        <taxon>Mycenaceae</taxon>
        <taxon>Mycena</taxon>
    </lineage>
</organism>
<dbReference type="AlphaFoldDB" id="A0AAD7KBT2"/>
<protein>
    <recommendedName>
        <fullName evidence="5">Transmembrane protein</fullName>
    </recommendedName>
</protein>
<comment type="caution">
    <text evidence="3">The sequence shown here is derived from an EMBL/GenBank/DDBJ whole genome shotgun (WGS) entry which is preliminary data.</text>
</comment>
<name>A0AAD7KBT2_9AGAR</name>
<proteinExistence type="predicted"/>
<dbReference type="Proteomes" id="UP001215598">
    <property type="component" value="Unassembled WGS sequence"/>
</dbReference>
<keyword evidence="2" id="KW-1133">Transmembrane helix</keyword>
<evidence type="ECO:0000256" key="2">
    <source>
        <dbReference type="SAM" id="Phobius"/>
    </source>
</evidence>
<dbReference type="EMBL" id="JARKIB010000005">
    <property type="protein sequence ID" value="KAJ7779846.1"/>
    <property type="molecule type" value="Genomic_DNA"/>
</dbReference>
<accession>A0AAD7KBT2</accession>
<evidence type="ECO:0000256" key="1">
    <source>
        <dbReference type="SAM" id="MobiDB-lite"/>
    </source>
</evidence>
<feature type="transmembrane region" description="Helical" evidence="2">
    <location>
        <begin position="239"/>
        <end position="259"/>
    </location>
</feature>
<gene>
    <name evidence="3" type="ORF">B0H16DRAFT_1448280</name>
</gene>
<reference evidence="3" key="1">
    <citation type="submission" date="2023-03" db="EMBL/GenBank/DDBJ databases">
        <title>Massive genome expansion in bonnet fungi (Mycena s.s.) driven by repeated elements and novel gene families across ecological guilds.</title>
        <authorList>
            <consortium name="Lawrence Berkeley National Laboratory"/>
            <person name="Harder C.B."/>
            <person name="Miyauchi S."/>
            <person name="Viragh M."/>
            <person name="Kuo A."/>
            <person name="Thoen E."/>
            <person name="Andreopoulos B."/>
            <person name="Lu D."/>
            <person name="Skrede I."/>
            <person name="Drula E."/>
            <person name="Henrissat B."/>
            <person name="Morin E."/>
            <person name="Kohler A."/>
            <person name="Barry K."/>
            <person name="LaButti K."/>
            <person name="Morin E."/>
            <person name="Salamov A."/>
            <person name="Lipzen A."/>
            <person name="Mereny Z."/>
            <person name="Hegedus B."/>
            <person name="Baldrian P."/>
            <person name="Stursova M."/>
            <person name="Weitz H."/>
            <person name="Taylor A."/>
            <person name="Grigoriev I.V."/>
            <person name="Nagy L.G."/>
            <person name="Martin F."/>
            <person name="Kauserud H."/>
        </authorList>
    </citation>
    <scope>NUCLEOTIDE SEQUENCE</scope>
    <source>
        <strain evidence="3">CBHHK182m</strain>
    </source>
</reference>
<evidence type="ECO:0000313" key="4">
    <source>
        <dbReference type="Proteomes" id="UP001215598"/>
    </source>
</evidence>
<evidence type="ECO:0000313" key="3">
    <source>
        <dbReference type="EMBL" id="KAJ7779846.1"/>
    </source>
</evidence>